<dbReference type="AlphaFoldDB" id="A0A426YRH6"/>
<evidence type="ECO:0000313" key="1">
    <source>
        <dbReference type="EMBL" id="RRT54340.1"/>
    </source>
</evidence>
<sequence length="81" mass="8894">MGVFVTEARNGCFETGDAASDFTGAIGRRQRLEPNDASSRTVQHTSGYNQVCDPFFIAHAAMCVGGLQRWIDGGWRGQRWA</sequence>
<dbReference type="EMBL" id="AMZH03010647">
    <property type="protein sequence ID" value="RRT54340.1"/>
    <property type="molecule type" value="Genomic_DNA"/>
</dbReference>
<organism evidence="1 2">
    <name type="scientific">Ensete ventricosum</name>
    <name type="common">Abyssinian banana</name>
    <name type="synonym">Musa ensete</name>
    <dbReference type="NCBI Taxonomy" id="4639"/>
    <lineage>
        <taxon>Eukaryota</taxon>
        <taxon>Viridiplantae</taxon>
        <taxon>Streptophyta</taxon>
        <taxon>Embryophyta</taxon>
        <taxon>Tracheophyta</taxon>
        <taxon>Spermatophyta</taxon>
        <taxon>Magnoliopsida</taxon>
        <taxon>Liliopsida</taxon>
        <taxon>Zingiberales</taxon>
        <taxon>Musaceae</taxon>
        <taxon>Ensete</taxon>
    </lineage>
</organism>
<proteinExistence type="predicted"/>
<reference evidence="1 2" key="1">
    <citation type="journal article" date="2014" name="Agronomy (Basel)">
        <title>A Draft Genome Sequence for Ensete ventricosum, the Drought-Tolerant Tree Against Hunger.</title>
        <authorList>
            <person name="Harrison J."/>
            <person name="Moore K.A."/>
            <person name="Paszkiewicz K."/>
            <person name="Jones T."/>
            <person name="Grant M."/>
            <person name="Ambacheew D."/>
            <person name="Muzemil S."/>
            <person name="Studholme D.J."/>
        </authorList>
    </citation>
    <scope>NUCLEOTIDE SEQUENCE [LARGE SCALE GENOMIC DNA]</scope>
</reference>
<gene>
    <name evidence="1" type="ORF">B296_00022333</name>
</gene>
<dbReference type="Proteomes" id="UP000287651">
    <property type="component" value="Unassembled WGS sequence"/>
</dbReference>
<evidence type="ECO:0000313" key="2">
    <source>
        <dbReference type="Proteomes" id="UP000287651"/>
    </source>
</evidence>
<accession>A0A426YRH6</accession>
<name>A0A426YRH6_ENSVE</name>
<protein>
    <submittedName>
        <fullName evidence="1">Uncharacterized protein</fullName>
    </submittedName>
</protein>
<comment type="caution">
    <text evidence="1">The sequence shown here is derived from an EMBL/GenBank/DDBJ whole genome shotgun (WGS) entry which is preliminary data.</text>
</comment>